<dbReference type="InterPro" id="IPR036390">
    <property type="entry name" value="WH_DNA-bd_sf"/>
</dbReference>
<gene>
    <name evidence="5" type="ORF">BOH66_14955</name>
</gene>
<sequence>MAATDYNLLKPLRALLEERSVTRAAARLHVSQPTMSSFLSRLRAHYQDVLLIRRGNQHVLTPLGERLLLALPQVIAETDQIFRLQSRFDPVTSTRSFSIAGVDYAVARIAPALTRIVEREAPNVRFEFPTVDARLVSGLPESMRALDAVILPHGYIFDLPHIDIPVERWVCLVDGASGIPERPTKDELLTRPWVQNLAAREGMNPARTQLQFRGIDISVAAVTPHFFVMPSLVLGTDRIAIVPERMAVIAITMHPRLRMVIPPLDLDPVHDAFWWSADREHDAEHVWLRQVLTRVAAEVI</sequence>
<evidence type="ECO:0000256" key="2">
    <source>
        <dbReference type="ARBA" id="ARBA00023125"/>
    </source>
</evidence>
<dbReference type="PANTHER" id="PTHR30118:SF15">
    <property type="entry name" value="TRANSCRIPTIONAL REGULATORY PROTEIN"/>
    <property type="match status" value="1"/>
</dbReference>
<dbReference type="EMBL" id="CP018762">
    <property type="protein sequence ID" value="APZ35397.1"/>
    <property type="molecule type" value="Genomic_DNA"/>
</dbReference>
<dbReference type="KEGG" id="maur:BOH66_14955"/>
<evidence type="ECO:0000256" key="3">
    <source>
        <dbReference type="ARBA" id="ARBA00023163"/>
    </source>
</evidence>
<dbReference type="Proteomes" id="UP000187185">
    <property type="component" value="Chromosome"/>
</dbReference>
<dbReference type="InterPro" id="IPR037402">
    <property type="entry name" value="YidZ_PBP2"/>
</dbReference>
<protein>
    <recommendedName>
        <fullName evidence="4">HTH lysR-type domain-containing protein</fullName>
    </recommendedName>
</protein>
<dbReference type="Gene3D" id="3.40.190.10">
    <property type="entry name" value="Periplasmic binding protein-like II"/>
    <property type="match status" value="2"/>
</dbReference>
<dbReference type="AlphaFoldDB" id="A0A1P8UB90"/>
<reference evidence="5 6" key="1">
    <citation type="submission" date="2016-12" db="EMBL/GenBank/DDBJ databases">
        <title>Complete genome sequence of Microbacterium aurum KACC 15219.</title>
        <authorList>
            <person name="Jung Y."/>
            <person name="Shin J.-H."/>
            <person name="Lee Y.-J."/>
            <person name="Yi H."/>
            <person name="Bahn Y.-S."/>
            <person name="Kim J.F."/>
            <person name="Lee D.-W."/>
        </authorList>
    </citation>
    <scope>NUCLEOTIDE SEQUENCE [LARGE SCALE GENOMIC DNA]</scope>
    <source>
        <strain evidence="5 6">KACC 15219</strain>
    </source>
</reference>
<evidence type="ECO:0000313" key="6">
    <source>
        <dbReference type="Proteomes" id="UP000187185"/>
    </source>
</evidence>
<name>A0A1P8UB90_9MICO</name>
<dbReference type="CDD" id="cd08417">
    <property type="entry name" value="PBP2_Nitroaromatics_like"/>
    <property type="match status" value="1"/>
</dbReference>
<dbReference type="InterPro" id="IPR036388">
    <property type="entry name" value="WH-like_DNA-bd_sf"/>
</dbReference>
<dbReference type="STRING" id="36805.BOH66_14955"/>
<evidence type="ECO:0000259" key="4">
    <source>
        <dbReference type="PROSITE" id="PS50931"/>
    </source>
</evidence>
<evidence type="ECO:0000313" key="5">
    <source>
        <dbReference type="EMBL" id="APZ35397.1"/>
    </source>
</evidence>
<keyword evidence="3" id="KW-0804">Transcription</keyword>
<keyword evidence="6" id="KW-1185">Reference proteome</keyword>
<dbReference type="RefSeq" id="WP_076691766.1">
    <property type="nucleotide sequence ID" value="NZ_CP018762.1"/>
</dbReference>
<feature type="domain" description="HTH lysR-type" evidence="4">
    <location>
        <begin position="4"/>
        <end position="61"/>
    </location>
</feature>
<dbReference type="InterPro" id="IPR050389">
    <property type="entry name" value="LysR-type_TF"/>
</dbReference>
<dbReference type="SUPFAM" id="SSF46785">
    <property type="entry name" value="Winged helix' DNA-binding domain"/>
    <property type="match status" value="1"/>
</dbReference>
<keyword evidence="1" id="KW-0805">Transcription regulation</keyword>
<dbReference type="Pfam" id="PF00126">
    <property type="entry name" value="HTH_1"/>
    <property type="match status" value="1"/>
</dbReference>
<dbReference type="PROSITE" id="PS50931">
    <property type="entry name" value="HTH_LYSR"/>
    <property type="match status" value="1"/>
</dbReference>
<keyword evidence="2" id="KW-0238">DNA-binding</keyword>
<dbReference type="PANTHER" id="PTHR30118">
    <property type="entry name" value="HTH-TYPE TRANSCRIPTIONAL REGULATOR LEUO-RELATED"/>
    <property type="match status" value="1"/>
</dbReference>
<dbReference type="GO" id="GO:0003677">
    <property type="term" value="F:DNA binding"/>
    <property type="evidence" value="ECO:0007669"/>
    <property type="project" value="UniProtKB-KW"/>
</dbReference>
<dbReference type="OrthoDB" id="8717159at2"/>
<accession>A0A1P8UB90</accession>
<dbReference type="SUPFAM" id="SSF53850">
    <property type="entry name" value="Periplasmic binding protein-like II"/>
    <property type="match status" value="1"/>
</dbReference>
<dbReference type="GO" id="GO:0003700">
    <property type="term" value="F:DNA-binding transcription factor activity"/>
    <property type="evidence" value="ECO:0007669"/>
    <property type="project" value="InterPro"/>
</dbReference>
<organism evidence="5 6">
    <name type="scientific">Microbacterium aurum</name>
    <dbReference type="NCBI Taxonomy" id="36805"/>
    <lineage>
        <taxon>Bacteria</taxon>
        <taxon>Bacillati</taxon>
        <taxon>Actinomycetota</taxon>
        <taxon>Actinomycetes</taxon>
        <taxon>Micrococcales</taxon>
        <taxon>Microbacteriaceae</taxon>
        <taxon>Microbacterium</taxon>
    </lineage>
</organism>
<evidence type="ECO:0000256" key="1">
    <source>
        <dbReference type="ARBA" id="ARBA00023015"/>
    </source>
</evidence>
<proteinExistence type="predicted"/>
<dbReference type="Gene3D" id="1.10.10.10">
    <property type="entry name" value="Winged helix-like DNA-binding domain superfamily/Winged helix DNA-binding domain"/>
    <property type="match status" value="1"/>
</dbReference>
<dbReference type="InterPro" id="IPR000847">
    <property type="entry name" value="LysR_HTH_N"/>
</dbReference>